<evidence type="ECO:0000256" key="1">
    <source>
        <dbReference type="SAM" id="MobiDB-lite"/>
    </source>
</evidence>
<protein>
    <recommendedName>
        <fullName evidence="4">Methyl-accepting chemotaxis protein</fullName>
    </recommendedName>
</protein>
<dbReference type="AlphaFoldDB" id="A0A844GA95"/>
<gene>
    <name evidence="2" type="ORF">GKE73_03520</name>
</gene>
<evidence type="ECO:0000313" key="2">
    <source>
        <dbReference type="EMBL" id="MTD32702.1"/>
    </source>
</evidence>
<keyword evidence="3" id="KW-1185">Reference proteome</keyword>
<dbReference type="Gene3D" id="1.10.287.950">
    <property type="entry name" value="Methyl-accepting chemotaxis protein"/>
    <property type="match status" value="1"/>
</dbReference>
<reference evidence="2 3" key="1">
    <citation type="submission" date="2019-11" db="EMBL/GenBank/DDBJ databases">
        <title>Draft genome sequence of Paludibacterium sp. dN18-1.</title>
        <authorList>
            <person name="Im W.-T."/>
        </authorList>
    </citation>
    <scope>NUCLEOTIDE SEQUENCE [LARGE SCALE GENOMIC DNA]</scope>
    <source>
        <strain evidence="3">dN 18-1</strain>
    </source>
</reference>
<organism evidence="2 3">
    <name type="scientific">Paludibacterium denitrificans</name>
    <dbReference type="NCBI Taxonomy" id="2675226"/>
    <lineage>
        <taxon>Bacteria</taxon>
        <taxon>Pseudomonadati</taxon>
        <taxon>Pseudomonadota</taxon>
        <taxon>Betaproteobacteria</taxon>
        <taxon>Neisseriales</taxon>
        <taxon>Chromobacteriaceae</taxon>
        <taxon>Paludibacterium</taxon>
    </lineage>
</organism>
<comment type="caution">
    <text evidence="2">The sequence shown here is derived from an EMBL/GenBank/DDBJ whole genome shotgun (WGS) entry which is preliminary data.</text>
</comment>
<proteinExistence type="predicted"/>
<accession>A0A844GA95</accession>
<sequence>MAEITGSTSEQSIATTEMAQSAERINSKSIQTDQSLQQMLATIQDLARRGDDLRAMVGQFKL</sequence>
<feature type="region of interest" description="Disordered" evidence="1">
    <location>
        <begin position="1"/>
        <end position="32"/>
    </location>
</feature>
<evidence type="ECO:0000313" key="3">
    <source>
        <dbReference type="Proteomes" id="UP000446658"/>
    </source>
</evidence>
<evidence type="ECO:0008006" key="4">
    <source>
        <dbReference type="Google" id="ProtNLM"/>
    </source>
</evidence>
<dbReference type="Proteomes" id="UP000446658">
    <property type="component" value="Unassembled WGS sequence"/>
</dbReference>
<name>A0A844GA95_9NEIS</name>
<dbReference type="SUPFAM" id="SSF58104">
    <property type="entry name" value="Methyl-accepting chemotaxis protein (MCP) signaling domain"/>
    <property type="match status" value="1"/>
</dbReference>
<dbReference type="EMBL" id="WLYX01000001">
    <property type="protein sequence ID" value="MTD32702.1"/>
    <property type="molecule type" value="Genomic_DNA"/>
</dbReference>